<evidence type="ECO:0000313" key="3">
    <source>
        <dbReference type="Proteomes" id="UP000595437"/>
    </source>
</evidence>
<reference evidence="3" key="1">
    <citation type="submission" date="2021-01" db="EMBL/GenBank/DDBJ databases">
        <title>Caligus Genome Assembly.</title>
        <authorList>
            <person name="Gallardo-Escarate C."/>
        </authorList>
    </citation>
    <scope>NUCLEOTIDE SEQUENCE [LARGE SCALE GENOMIC DNA]</scope>
</reference>
<evidence type="ECO:0000256" key="1">
    <source>
        <dbReference type="SAM" id="Phobius"/>
    </source>
</evidence>
<keyword evidence="1" id="KW-0472">Membrane</keyword>
<keyword evidence="1" id="KW-1133">Transmembrane helix</keyword>
<name>A0A7T8QU05_CALRO</name>
<dbReference type="EMBL" id="CP045894">
    <property type="protein sequence ID" value="QQP55041.1"/>
    <property type="molecule type" value="Genomic_DNA"/>
</dbReference>
<proteinExistence type="predicted"/>
<keyword evidence="3" id="KW-1185">Reference proteome</keyword>
<dbReference type="AlphaFoldDB" id="A0A7T8QU05"/>
<dbReference type="Proteomes" id="UP000595437">
    <property type="component" value="Chromosome 5"/>
</dbReference>
<sequence>LPLVGLRQSKGLPSLIFVRELPVLLCVNGVLPLVGLVSQRTSFPHLRVFGE</sequence>
<evidence type="ECO:0000313" key="2">
    <source>
        <dbReference type="EMBL" id="QQP55041.1"/>
    </source>
</evidence>
<feature type="non-terminal residue" evidence="2">
    <location>
        <position position="1"/>
    </location>
</feature>
<gene>
    <name evidence="2" type="ORF">FKW44_008079</name>
</gene>
<keyword evidence="1" id="KW-0812">Transmembrane</keyword>
<organism evidence="2 3">
    <name type="scientific">Caligus rogercresseyi</name>
    <name type="common">Sea louse</name>
    <dbReference type="NCBI Taxonomy" id="217165"/>
    <lineage>
        <taxon>Eukaryota</taxon>
        <taxon>Metazoa</taxon>
        <taxon>Ecdysozoa</taxon>
        <taxon>Arthropoda</taxon>
        <taxon>Crustacea</taxon>
        <taxon>Multicrustacea</taxon>
        <taxon>Hexanauplia</taxon>
        <taxon>Copepoda</taxon>
        <taxon>Siphonostomatoida</taxon>
        <taxon>Caligidae</taxon>
        <taxon>Caligus</taxon>
    </lineage>
</organism>
<accession>A0A7T8QU05</accession>
<protein>
    <submittedName>
        <fullName evidence="2">Uncharacterized protein</fullName>
    </submittedName>
</protein>
<feature type="transmembrane region" description="Helical" evidence="1">
    <location>
        <begin position="16"/>
        <end position="37"/>
    </location>
</feature>